<dbReference type="EMBL" id="JAMQJZ010000026">
    <property type="protein sequence ID" value="MDC3422683.1"/>
    <property type="molecule type" value="Genomic_DNA"/>
</dbReference>
<evidence type="ECO:0000256" key="1">
    <source>
        <dbReference type="SAM" id="SignalP"/>
    </source>
</evidence>
<dbReference type="AlphaFoldDB" id="A0A9X3WPV5"/>
<sequence length="608" mass="66192">MKTKRILLGSMAAMLVLPSFLVTAASDESNAEENNIGQQDGSLSYKDEVIYAALQATGEQDEMYVVNNFEVTEAGEIVDYGSYDSLKNLTNLDEIEQADNKIIFTAPEGKYYYQGNMDDVPLPWNIDVSYWLDDKAITPDELAGKDGHVEIKIETSANEQVDDVFFNNYLLQISLTLDPTVFTNMEAKDGMVANAGKNKQITFTVMPEKNGNLSLEADVVDFELQGIDIKAVPSSMSIDSPDMEDMTGDMASLTDAIAKINDGVSDLNGGVTDLNDGVWSLRNGSSEFNDGISDINGSSSELIEASAAIKNALKEMSTSLENSDEMELSGLEKLVGGLSEMATGLNETATGLDSLRDNYIAAYQGLDQAMAAIPSYEITDKEIESLPTSGADQEEVVDQLVETYKAAQTAKGTYTQAKEAFDAVGPSLSNTSTGFAELEKNLTTMVDELTSSIAGMDVSESLGQLQEGLSQLSTNYEEFHVGLGSYTDGVGQLAHSYSQLHDGIVDVSVGTSELEDGVGELAEGTTELEESTSNLPDEMQEEIDQMIADFENSDFEPVSFVSPSNNDKINNVQFIIKTESIEKEEQEETEEQPKQEKGFWERLMDLFK</sequence>
<accession>A0A9X3WPV5</accession>
<dbReference type="RefSeq" id="WP_259868247.1">
    <property type="nucleotide sequence ID" value="NZ_JAMQJZ010000026.1"/>
</dbReference>
<evidence type="ECO:0000313" key="2">
    <source>
        <dbReference type="EMBL" id="MDC3422683.1"/>
    </source>
</evidence>
<comment type="caution">
    <text evidence="2">The sequence shown here is derived from an EMBL/GenBank/DDBJ whole genome shotgun (WGS) entry which is preliminary data.</text>
</comment>
<dbReference type="InterPro" id="IPR023908">
    <property type="entry name" value="xxxLxxG_rpt"/>
</dbReference>
<dbReference type="Proteomes" id="UP001145072">
    <property type="component" value="Unassembled WGS sequence"/>
</dbReference>
<evidence type="ECO:0000313" key="3">
    <source>
        <dbReference type="Proteomes" id="UP001145072"/>
    </source>
</evidence>
<name>A0A9X3WPV5_9BACI</name>
<reference evidence="2" key="1">
    <citation type="submission" date="2022-06" db="EMBL/GenBank/DDBJ databases">
        <title>Aquibacillus sp. a new bacterium isolated from soil saline samples.</title>
        <authorList>
            <person name="Galisteo C."/>
            <person name="De La Haba R."/>
            <person name="Sanchez-Porro C."/>
            <person name="Ventosa A."/>
        </authorList>
    </citation>
    <scope>NUCLEOTIDE SEQUENCE</scope>
    <source>
        <strain evidence="2">JCM 12387</strain>
    </source>
</reference>
<keyword evidence="1" id="KW-0732">Signal</keyword>
<feature type="signal peptide" evidence="1">
    <location>
        <begin position="1"/>
        <end position="24"/>
    </location>
</feature>
<feature type="chain" id="PRO_5040750921" evidence="1">
    <location>
        <begin position="25"/>
        <end position="608"/>
    </location>
</feature>
<organism evidence="2 3">
    <name type="scientific">Aquibacillus koreensis</name>
    <dbReference type="NCBI Taxonomy" id="279446"/>
    <lineage>
        <taxon>Bacteria</taxon>
        <taxon>Bacillati</taxon>
        <taxon>Bacillota</taxon>
        <taxon>Bacilli</taxon>
        <taxon>Bacillales</taxon>
        <taxon>Bacillaceae</taxon>
        <taxon>Aquibacillus</taxon>
    </lineage>
</organism>
<proteinExistence type="predicted"/>
<gene>
    <name evidence="2" type="ORF">NC661_20225</name>
</gene>
<dbReference type="NCBIfam" id="TIGR03057">
    <property type="entry name" value="xxxLxxG_by_4"/>
    <property type="match status" value="1"/>
</dbReference>
<protein>
    <submittedName>
        <fullName evidence="2">YhgE/Pip domain-containing protein</fullName>
    </submittedName>
</protein>
<dbReference type="Gene3D" id="1.10.287.950">
    <property type="entry name" value="Methyl-accepting chemotaxis protein"/>
    <property type="match status" value="2"/>
</dbReference>
<keyword evidence="3" id="KW-1185">Reference proteome</keyword>